<feature type="binding site" evidence="4">
    <location>
        <begin position="71"/>
        <end position="75"/>
    </location>
    <ligand>
        <name>D-ribulose 5-phosphate</name>
        <dbReference type="ChEBI" id="CHEBI:58121"/>
    </ligand>
</feature>
<proteinExistence type="inferred from homology"/>
<dbReference type="PANTHER" id="PTHR43732">
    <property type="entry name" value="RIBOSE 5-PHOSPHATE ISOMERASE-RELATED"/>
    <property type="match status" value="1"/>
</dbReference>
<dbReference type="PANTHER" id="PTHR43732:SF1">
    <property type="entry name" value="RIBOSE 5-PHOSPHATE ISOMERASE"/>
    <property type="match status" value="1"/>
</dbReference>
<name>A0A2R6Y409_9BACL</name>
<feature type="binding site" evidence="4">
    <location>
        <position position="141"/>
    </location>
    <ligand>
        <name>D-ribulose 5-phosphate</name>
        <dbReference type="ChEBI" id="CHEBI:58121"/>
    </ligand>
</feature>
<dbReference type="NCBIfam" id="TIGR01120">
    <property type="entry name" value="rpiB"/>
    <property type="match status" value="1"/>
</dbReference>
<dbReference type="EMBL" id="PEBX01000007">
    <property type="protein sequence ID" value="PTQ57414.1"/>
    <property type="molecule type" value="Genomic_DNA"/>
</dbReference>
<keyword evidence="2 5" id="KW-0413">Isomerase</keyword>
<dbReference type="Gene3D" id="3.40.1400.10">
    <property type="entry name" value="Sugar-phosphate isomerase, RpiB/LacA/LacB"/>
    <property type="match status" value="1"/>
</dbReference>
<dbReference type="InterPro" id="IPR051812">
    <property type="entry name" value="SPI_LacAB/RpiB"/>
</dbReference>
<evidence type="ECO:0000256" key="4">
    <source>
        <dbReference type="PIRSR" id="PIRSR005384-2"/>
    </source>
</evidence>
<dbReference type="SUPFAM" id="SSF89623">
    <property type="entry name" value="Ribose/Galactose isomerase RpiB/AlsB"/>
    <property type="match status" value="1"/>
</dbReference>
<gene>
    <name evidence="5" type="ORF">BSOLF_1569</name>
</gene>
<dbReference type="PIRSF" id="PIRSF005384">
    <property type="entry name" value="RpiB_LacA_B"/>
    <property type="match status" value="1"/>
</dbReference>
<dbReference type="InterPro" id="IPR003500">
    <property type="entry name" value="RpiB_LacA_LacB"/>
</dbReference>
<feature type="binding site" evidence="4">
    <location>
        <begin position="8"/>
        <end position="9"/>
    </location>
    <ligand>
        <name>D-ribulose 5-phosphate</name>
        <dbReference type="ChEBI" id="CHEBI:58121"/>
    </ligand>
</feature>
<dbReference type="Proteomes" id="UP000244338">
    <property type="component" value="Unassembled WGS sequence"/>
</dbReference>
<dbReference type="GO" id="GO:0016861">
    <property type="term" value="F:intramolecular oxidoreductase activity, interconverting aldoses and ketoses"/>
    <property type="evidence" value="ECO:0007669"/>
    <property type="project" value="UniProtKB-ARBA"/>
</dbReference>
<dbReference type="NCBIfam" id="TIGR00689">
    <property type="entry name" value="rpiB_lacA_lacB"/>
    <property type="match status" value="1"/>
</dbReference>
<evidence type="ECO:0000256" key="3">
    <source>
        <dbReference type="PIRSR" id="PIRSR005384-1"/>
    </source>
</evidence>
<comment type="similarity">
    <text evidence="1">Belongs to the LacAB/RpiB family.</text>
</comment>
<organism evidence="5 6">
    <name type="scientific">Candidatus Carbonibacillus altaicus</name>
    <dbReference type="NCBI Taxonomy" id="2163959"/>
    <lineage>
        <taxon>Bacteria</taxon>
        <taxon>Bacillati</taxon>
        <taxon>Bacillota</taxon>
        <taxon>Bacilli</taxon>
        <taxon>Bacillales</taxon>
        <taxon>Candidatus Carbonibacillus</taxon>
    </lineage>
</organism>
<feature type="binding site" evidence="4">
    <location>
        <position position="137"/>
    </location>
    <ligand>
        <name>D-ribulose 5-phosphate</name>
        <dbReference type="ChEBI" id="CHEBI:58121"/>
    </ligand>
</feature>
<evidence type="ECO:0000313" key="5">
    <source>
        <dbReference type="EMBL" id="PTQ57414.1"/>
    </source>
</evidence>
<comment type="caution">
    <text evidence="5">The sequence shown here is derived from an EMBL/GenBank/DDBJ whole genome shotgun (WGS) entry which is preliminary data.</text>
</comment>
<evidence type="ECO:0000256" key="2">
    <source>
        <dbReference type="ARBA" id="ARBA00023235"/>
    </source>
</evidence>
<feature type="active site" description="Proton acceptor" evidence="3">
    <location>
        <position position="70"/>
    </location>
</feature>
<feature type="binding site" evidence="4">
    <location>
        <position position="114"/>
    </location>
    <ligand>
        <name>D-ribulose 5-phosphate</name>
        <dbReference type="ChEBI" id="CHEBI:58121"/>
    </ligand>
</feature>
<dbReference type="NCBIfam" id="NF004051">
    <property type="entry name" value="PRK05571.1"/>
    <property type="match status" value="1"/>
</dbReference>
<accession>A0A2R6Y409</accession>
<protein>
    <submittedName>
        <fullName evidence="5">Ribose 5-phosphate isomerase B</fullName>
    </submittedName>
</protein>
<feature type="binding site" evidence="4">
    <location>
        <position position="104"/>
    </location>
    <ligand>
        <name>D-ribulose 5-phosphate</name>
        <dbReference type="ChEBI" id="CHEBI:58121"/>
    </ligand>
</feature>
<reference evidence="6" key="1">
    <citation type="journal article" date="2018" name="Sci. Rep.">
        <title>Lignite coal burning seam in the remote Altai Mountains harbors a hydrogen-driven thermophilic microbial community.</title>
        <authorList>
            <person name="Kadnikov V.V."/>
            <person name="Mardanov A.V."/>
            <person name="Ivasenko D.A."/>
            <person name="Antsiferov D.V."/>
            <person name="Beletsky A.V."/>
            <person name="Karnachuk O.V."/>
            <person name="Ravin N.V."/>
        </authorList>
    </citation>
    <scope>NUCLEOTIDE SEQUENCE [LARGE SCALE GENOMIC DNA]</scope>
</reference>
<evidence type="ECO:0000313" key="6">
    <source>
        <dbReference type="Proteomes" id="UP000244338"/>
    </source>
</evidence>
<evidence type="ECO:0000256" key="1">
    <source>
        <dbReference type="ARBA" id="ARBA00008754"/>
    </source>
</evidence>
<feature type="active site" description="Proton donor" evidence="3">
    <location>
        <position position="103"/>
    </location>
</feature>
<dbReference type="InterPro" id="IPR004785">
    <property type="entry name" value="RpiB"/>
</dbReference>
<sequence length="158" mass="17309">MRIAIGSDHAGYALKEEIKRYLEAAWDGQEPLDVEDVGCFSERSVDYPDYALTVARKVATGEVDRGILICGTGIGMSIAANKVKNVRAALVHDLFSAEATRKHNDSNILTMGGRIIGPDLAKAIVKTWLSTPFEGGRHARRLDKIADMEDDDSQFSRS</sequence>
<dbReference type="Pfam" id="PF02502">
    <property type="entry name" value="LacAB_rpiB"/>
    <property type="match status" value="1"/>
</dbReference>
<dbReference type="AlphaFoldDB" id="A0A2R6Y409"/>
<dbReference type="InterPro" id="IPR036569">
    <property type="entry name" value="RpiB_LacA_LacB_sf"/>
</dbReference>
<dbReference type="GO" id="GO:0005975">
    <property type="term" value="P:carbohydrate metabolic process"/>
    <property type="evidence" value="ECO:0007669"/>
    <property type="project" value="InterPro"/>
</dbReference>